<dbReference type="Pfam" id="PF25090">
    <property type="entry name" value="DUF7805"/>
    <property type="match status" value="1"/>
</dbReference>
<gene>
    <name evidence="7" type="primary">LOC106471790</name>
</gene>
<dbReference type="PANTHER" id="PTHR47537">
    <property type="entry name" value="CUBILIN"/>
    <property type="match status" value="1"/>
</dbReference>
<dbReference type="InterPro" id="IPR036055">
    <property type="entry name" value="LDL_receptor-like_sf"/>
</dbReference>
<dbReference type="InterPro" id="IPR056707">
    <property type="entry name" value="DUF7805"/>
</dbReference>
<dbReference type="SUPFAM" id="SSF49854">
    <property type="entry name" value="Spermadhesin, CUB domain"/>
    <property type="match status" value="1"/>
</dbReference>
<dbReference type="Gene3D" id="4.10.400.10">
    <property type="entry name" value="Low-density Lipoprotein Receptor"/>
    <property type="match status" value="1"/>
</dbReference>
<keyword evidence="6" id="KW-1185">Reference proteome</keyword>
<dbReference type="RefSeq" id="XP_013787865.1">
    <property type="nucleotide sequence ID" value="XM_013932411.2"/>
</dbReference>
<dbReference type="PROSITE" id="PS01180">
    <property type="entry name" value="CUB"/>
    <property type="match status" value="2"/>
</dbReference>
<dbReference type="Proteomes" id="UP000694941">
    <property type="component" value="Unplaced"/>
</dbReference>
<dbReference type="SMART" id="SM00042">
    <property type="entry name" value="CUB"/>
    <property type="match status" value="1"/>
</dbReference>
<dbReference type="Gene3D" id="2.60.120.290">
    <property type="entry name" value="Spermadhesin, CUB domain"/>
    <property type="match status" value="2"/>
</dbReference>
<dbReference type="InterPro" id="IPR002172">
    <property type="entry name" value="LDrepeatLR_classA_rpt"/>
</dbReference>
<dbReference type="CDD" id="cd00041">
    <property type="entry name" value="CUB"/>
    <property type="match status" value="1"/>
</dbReference>
<name>A0ABM1BSL2_LIMPO</name>
<dbReference type="PROSITE" id="PS51257">
    <property type="entry name" value="PROKAR_LIPOPROTEIN"/>
    <property type="match status" value="1"/>
</dbReference>
<evidence type="ECO:0000313" key="6">
    <source>
        <dbReference type="Proteomes" id="UP000694941"/>
    </source>
</evidence>
<evidence type="ECO:0000313" key="7">
    <source>
        <dbReference type="RefSeq" id="XP_013787865.1"/>
    </source>
</evidence>
<dbReference type="InterPro" id="IPR035914">
    <property type="entry name" value="Sperma_CUB_dom_sf"/>
</dbReference>
<keyword evidence="1 3" id="KW-1015">Disulfide bond</keyword>
<dbReference type="CDD" id="cd00112">
    <property type="entry name" value="LDLa"/>
    <property type="match status" value="1"/>
</dbReference>
<feature type="transmembrane region" description="Helical" evidence="4">
    <location>
        <begin position="907"/>
        <end position="928"/>
    </location>
</feature>
<dbReference type="SMART" id="SM00192">
    <property type="entry name" value="LDLa"/>
    <property type="match status" value="2"/>
</dbReference>
<dbReference type="PANTHER" id="PTHR47537:SF3">
    <property type="entry name" value="CUB DOMAIN-CONTAINING PROTEIN"/>
    <property type="match status" value="1"/>
</dbReference>
<keyword evidence="4" id="KW-0812">Transmembrane</keyword>
<keyword evidence="4" id="KW-1133">Transmembrane helix</keyword>
<dbReference type="InterPro" id="IPR023415">
    <property type="entry name" value="LDLR_class-A_CS"/>
</dbReference>
<feature type="domain" description="CUB" evidence="5">
    <location>
        <begin position="392"/>
        <end position="550"/>
    </location>
</feature>
<dbReference type="Pfam" id="PF00431">
    <property type="entry name" value="CUB"/>
    <property type="match status" value="1"/>
</dbReference>
<keyword evidence="4" id="KW-0472">Membrane</keyword>
<protein>
    <submittedName>
        <fullName evidence="7">Uncharacterized protein LOC106471790</fullName>
    </submittedName>
</protein>
<evidence type="ECO:0000259" key="5">
    <source>
        <dbReference type="PROSITE" id="PS01180"/>
    </source>
</evidence>
<dbReference type="InterPro" id="IPR000859">
    <property type="entry name" value="CUB_dom"/>
</dbReference>
<evidence type="ECO:0000256" key="3">
    <source>
        <dbReference type="PROSITE-ProRule" id="PRU00124"/>
    </source>
</evidence>
<organism evidence="6 7">
    <name type="scientific">Limulus polyphemus</name>
    <name type="common">Atlantic horseshoe crab</name>
    <dbReference type="NCBI Taxonomy" id="6850"/>
    <lineage>
        <taxon>Eukaryota</taxon>
        <taxon>Metazoa</taxon>
        <taxon>Ecdysozoa</taxon>
        <taxon>Arthropoda</taxon>
        <taxon>Chelicerata</taxon>
        <taxon>Merostomata</taxon>
        <taxon>Xiphosura</taxon>
        <taxon>Limulidae</taxon>
        <taxon>Limulus</taxon>
    </lineage>
</organism>
<reference evidence="7" key="1">
    <citation type="submission" date="2025-08" db="UniProtKB">
        <authorList>
            <consortium name="RefSeq"/>
        </authorList>
    </citation>
    <scope>IDENTIFICATION</scope>
    <source>
        <tissue evidence="7">Muscle</tissue>
    </source>
</reference>
<dbReference type="InterPro" id="IPR053207">
    <property type="entry name" value="Non-NMDA_GluR_Accessory"/>
</dbReference>
<evidence type="ECO:0000256" key="4">
    <source>
        <dbReference type="SAM" id="Phobius"/>
    </source>
</evidence>
<dbReference type="Pfam" id="PF00057">
    <property type="entry name" value="Ldl_recept_a"/>
    <property type="match status" value="1"/>
</dbReference>
<evidence type="ECO:0000256" key="1">
    <source>
        <dbReference type="ARBA" id="ARBA00023157"/>
    </source>
</evidence>
<comment type="caution">
    <text evidence="3">Lacks conserved residue(s) required for the propagation of feature annotation.</text>
</comment>
<feature type="disulfide bond" evidence="2">
    <location>
        <begin position="392"/>
        <end position="419"/>
    </location>
</feature>
<feature type="disulfide bond" evidence="3">
    <location>
        <begin position="32"/>
        <end position="44"/>
    </location>
</feature>
<dbReference type="PRINTS" id="PR00261">
    <property type="entry name" value="LDLRECEPTOR"/>
</dbReference>
<evidence type="ECO:0000256" key="2">
    <source>
        <dbReference type="PROSITE-ProRule" id="PRU00059"/>
    </source>
</evidence>
<proteinExistence type="predicted"/>
<dbReference type="GeneID" id="106471790"/>
<sequence length="955" mass="107571">MKGFTSTARSELNIVFFVVYSSLLVIPVTGGCRLSDYLCDNGNCVTHNRFCDGTDDCGDGSDEPTGCTNCNRTYYGLVGTKYPLRMTKPFHRSFPYVCRITFVAEGGDYGGIVEISFLSFQLGSFQLDGRDKWTCQDGSMHIIEEEKPNYKPTYNSFTVSNDGESSYGYFCGKMSGRRSTFYSTTRAVVVTAVFPQVLSPYLAVPGVFLTYRFHRKSLSLLSDAFESRITEGTRLSSWTCDRSFNDCYTRRCLLRSPNYPGFYLRNVTCNYWIEQSYAPSGYVAQIEIFQENEFKVDVGSGFSSTRNVIHRQLTTTCPGDVVRVYDGRTTSAPLLVEFCGSGAVPKIVTSGPTALVQLISHPYQPLRRSLLELISSVRFRPDSEFRVKRRKCEFYIYGNQNKSGSIYSPSHSLATNTTCVFNFIGKAPFSKIWLYFASFYIPDSQAWSKAEKCDVAKLQIFDPFVNDQKKNALFRGFGFGGLVSNYCEKSYPRMCTHARDAPDLSPLRPCRVPEESYLSAGPEMSVMFMVYENSKLKPVPSTFLARYEFIDTMLDGYPVNGARCDRRFVSRISNAGKLRSPRNLFFYGRGGNFNLRCSFHFEGLPGEKVRITLENILLGSPDSGCETHFDPVSKRYNCHPRVSTSSYGLLNTTEKIGSLHIPGDCVCGSSHVIPSTLILESVSNEMLLSFVVEEMTTKDDFNDFFFTGIYEFIARSYCANEEAFSGPAGDVSLKIPPAVVENMVPFRCRWVIQAQVHRFLYFSAEGSSEDRGCHGNRLLVYSMYENRRIKTICLEKTSVGFRKITQVFSPLWKSEHYLLNQSHRGFSDKLVIEGISVMAGELSFSWLEVMKPYVRSSTGKLVRNTDCQYECPEIRACISRDLWCDGKIHCPSGCDEVPGHCHEFPTLYVAIGVSVSVILLFVVCLLVTTRICSHDLRKGSQPVPTEEVQMETTIG</sequence>
<dbReference type="PROSITE" id="PS50068">
    <property type="entry name" value="LDLRA_2"/>
    <property type="match status" value="1"/>
</dbReference>
<dbReference type="PROSITE" id="PS01209">
    <property type="entry name" value="LDLRA_1"/>
    <property type="match status" value="1"/>
</dbReference>
<dbReference type="SUPFAM" id="SSF57424">
    <property type="entry name" value="LDL receptor-like module"/>
    <property type="match status" value="1"/>
</dbReference>
<feature type="disulfide bond" evidence="3">
    <location>
        <begin position="39"/>
        <end position="57"/>
    </location>
</feature>
<feature type="domain" description="CUB" evidence="5">
    <location>
        <begin position="240"/>
        <end position="377"/>
    </location>
</feature>
<feature type="transmembrane region" description="Helical" evidence="4">
    <location>
        <begin position="12"/>
        <end position="30"/>
    </location>
</feature>
<accession>A0ABM1BSL2</accession>